<dbReference type="InterPro" id="IPR007857">
    <property type="entry name" value="Arg_MeTrfase_PRMT5"/>
</dbReference>
<feature type="region of interest" description="Disordered" evidence="8">
    <location>
        <begin position="309"/>
        <end position="341"/>
    </location>
</feature>
<keyword evidence="2 4" id="KW-0808">Transferase</keyword>
<evidence type="ECO:0000256" key="8">
    <source>
        <dbReference type="SAM" id="MobiDB-lite"/>
    </source>
</evidence>
<dbReference type="AlphaFoldDB" id="A0A074YR92"/>
<dbReference type="STRING" id="1043002.A0A074YR92"/>
<dbReference type="Pfam" id="PF17286">
    <property type="entry name" value="PRMT5_C"/>
    <property type="match status" value="1"/>
</dbReference>
<dbReference type="InterPro" id="IPR025799">
    <property type="entry name" value="Arg_MeTrfase"/>
</dbReference>
<accession>A0A074YR92</accession>
<dbReference type="GO" id="GO:0032259">
    <property type="term" value="P:methylation"/>
    <property type="evidence" value="ECO:0007669"/>
    <property type="project" value="UniProtKB-KW"/>
</dbReference>
<feature type="site" description="Critical for specifying symmetric addition of methyl groups" evidence="7">
    <location>
        <position position="394"/>
    </location>
</feature>
<feature type="domain" description="PRMT5 oligomerisation" evidence="11">
    <location>
        <begin position="540"/>
        <end position="765"/>
    </location>
</feature>
<feature type="binding site" evidence="6">
    <location>
        <position position="456"/>
    </location>
    <ligand>
        <name>S-adenosyl-L-methionine</name>
        <dbReference type="ChEBI" id="CHEBI:59789"/>
    </ligand>
</feature>
<evidence type="ECO:0000256" key="6">
    <source>
        <dbReference type="PIRSR" id="PIRSR015894-2"/>
    </source>
</evidence>
<feature type="domain" description="PRMT5 TIM barrel" evidence="10">
    <location>
        <begin position="42"/>
        <end position="356"/>
    </location>
</feature>
<gene>
    <name evidence="12" type="ORF">M438DRAFT_341169</name>
</gene>
<dbReference type="SUPFAM" id="SSF53335">
    <property type="entry name" value="S-adenosyl-L-methionine-dependent methyltransferases"/>
    <property type="match status" value="1"/>
</dbReference>
<evidence type="ECO:0000256" key="7">
    <source>
        <dbReference type="PIRSR" id="PIRSR015894-3"/>
    </source>
</evidence>
<evidence type="ECO:0000313" key="13">
    <source>
        <dbReference type="Proteomes" id="UP000030706"/>
    </source>
</evidence>
<name>A0A074YR92_AURPU</name>
<dbReference type="PANTHER" id="PTHR10738">
    <property type="entry name" value="PROTEIN ARGININE N-METHYLTRANSFERASE 5"/>
    <property type="match status" value="1"/>
</dbReference>
<keyword evidence="13" id="KW-1185">Reference proteome</keyword>
<reference evidence="12 13" key="1">
    <citation type="journal article" date="2014" name="BMC Genomics">
        <title>Genome sequencing of four Aureobasidium pullulans varieties: biotechnological potential, stress tolerance, and description of new species.</title>
        <authorList>
            <person name="Gostin Ar C."/>
            <person name="Ohm R.A."/>
            <person name="Kogej T."/>
            <person name="Sonjak S."/>
            <person name="Turk M."/>
            <person name="Zajc J."/>
            <person name="Zalar P."/>
            <person name="Grube M."/>
            <person name="Sun H."/>
            <person name="Han J."/>
            <person name="Sharma A."/>
            <person name="Chiniquy J."/>
            <person name="Ngan C.Y."/>
            <person name="Lipzen A."/>
            <person name="Barry K."/>
            <person name="Grigoriev I.V."/>
            <person name="Gunde-Cimerman N."/>
        </authorList>
    </citation>
    <scope>NUCLEOTIDE SEQUENCE [LARGE SCALE GENOMIC DNA]</scope>
    <source>
        <strain evidence="12 13">EXF-150</strain>
    </source>
</reference>
<evidence type="ECO:0000259" key="10">
    <source>
        <dbReference type="Pfam" id="PF17285"/>
    </source>
</evidence>
<feature type="binding site" evidence="6">
    <location>
        <position position="391"/>
    </location>
    <ligand>
        <name>S-adenosyl-L-methionine</name>
        <dbReference type="ChEBI" id="CHEBI:59789"/>
    </ligand>
</feature>
<dbReference type="FunFam" id="3.40.50.150:FF:000149">
    <property type="entry name" value="Protein arginine N-methyltransferase"/>
    <property type="match status" value="1"/>
</dbReference>
<sequence length="769" mass="85753">METLPGVAPQEQQNTYFYVGQHETKRTVPVTTELGNQAQDAGYDMMTRPITSPGFQARVLALVDACFDAVSSSSNADAVPYPLVAPLTPDDTNLVPDEYISTMICCTSPWIDLASPDPVIAHVSRQVFNHEVAYAAFCGVNNIMIQGPGLEASSVISQYARAIWHSLEVGPYINLQILLPMQPREDSAAQNGLSLAGRARNSFKTLQSISTDALWSWDTWELIRSTCKYHPRLTVALEIPQKLPSSAIQSRWFSEPLRTLIIPESTFMKNAKGFPVLSKPVQSLLTRYMRLKTVPWIILSDVGPIPGQDHPGMPVNLPDRSASPELPTPAQSKRKQQVQKPKDLTPYLSYIRHLQRTQPPRPIIDRFAAGYQDFLQSPLQPLTDNLESITYEVFEKDPIKYEWYERAVAAALKDLHKKLQRPVVVAVVGSGRGPLVTRCLKASASTGIPVKQWAIEKNPNAYVLLQRRNATDPLWNKRVTVVKTDMRAWAGPIIDGQPGKVDILVSELLGSFADNELSPECLDGVQHVLHPEHGVSVPTSYTAHFTPIAHPRIYADLLSRTDDQKWELPYVTMLHQYDNLCLQPLDSKITTGDKTADNQIPDIQTAWEFVHPLPTPIIAQSTLRRGGSVQAGGSGMVGGDGWNEHNSRFCHLRFTASSRGVCHGLGGYFETVLYSPADGSKKIELSINPNTMEDKSKDMISWFPIFFPLKTPLYIPTASEIEVSMWRQTDDRKVWYEWQVEVFVTLPGGNRQRIAASELHSSIKNGCLM</sequence>
<feature type="domain" description="PRMT5 arginine-N-methyltransferase" evidence="9">
    <location>
        <begin position="366"/>
        <end position="537"/>
    </location>
</feature>
<dbReference type="GO" id="GO:0006355">
    <property type="term" value="P:regulation of DNA-templated transcription"/>
    <property type="evidence" value="ECO:0007669"/>
    <property type="project" value="TreeGrafter"/>
</dbReference>
<dbReference type="HOGENOM" id="CLU_010247_2_1_1"/>
<dbReference type="Gene3D" id="3.20.20.150">
    <property type="entry name" value="Divalent-metal-dependent TIM barrel enzymes"/>
    <property type="match status" value="1"/>
</dbReference>
<dbReference type="Proteomes" id="UP000030706">
    <property type="component" value="Unassembled WGS sequence"/>
</dbReference>
<proteinExistence type="inferred from homology"/>
<comment type="similarity">
    <text evidence="4">Belongs to the class I-like SAM-binding methyltransferase superfamily.</text>
</comment>
<feature type="binding site" evidence="6">
    <location>
        <begin position="485"/>
        <end position="486"/>
    </location>
    <ligand>
        <name>S-adenosyl-L-methionine</name>
        <dbReference type="ChEBI" id="CHEBI:59789"/>
    </ligand>
</feature>
<dbReference type="Gene3D" id="2.70.160.11">
    <property type="entry name" value="Hnrnp arginine n-methyltransferase1"/>
    <property type="match status" value="1"/>
</dbReference>
<dbReference type="Gene3D" id="3.40.50.150">
    <property type="entry name" value="Vaccinia Virus protein VP39"/>
    <property type="match status" value="1"/>
</dbReference>
<organism evidence="12 13">
    <name type="scientific">Aureobasidium pullulans EXF-150</name>
    <dbReference type="NCBI Taxonomy" id="1043002"/>
    <lineage>
        <taxon>Eukaryota</taxon>
        <taxon>Fungi</taxon>
        <taxon>Dikarya</taxon>
        <taxon>Ascomycota</taxon>
        <taxon>Pezizomycotina</taxon>
        <taxon>Dothideomycetes</taxon>
        <taxon>Dothideomycetidae</taxon>
        <taxon>Dothideales</taxon>
        <taxon>Saccotheciaceae</taxon>
        <taxon>Aureobasidium</taxon>
    </lineage>
</organism>
<keyword evidence="1 4" id="KW-0489">Methyltransferase</keyword>
<dbReference type="InterPro" id="IPR035247">
    <property type="entry name" value="PRMT5_TIM"/>
</dbReference>
<feature type="active site" description="Proton donor/acceptor" evidence="5">
    <location>
        <position position="507"/>
    </location>
</feature>
<evidence type="ECO:0000259" key="9">
    <source>
        <dbReference type="Pfam" id="PF05185"/>
    </source>
</evidence>
<dbReference type="PROSITE" id="PS51678">
    <property type="entry name" value="SAM_MT_PRMT"/>
    <property type="match status" value="1"/>
</dbReference>
<dbReference type="Pfam" id="PF05185">
    <property type="entry name" value="PRMT5"/>
    <property type="match status" value="1"/>
</dbReference>
<dbReference type="PANTHER" id="PTHR10738:SF0">
    <property type="entry name" value="PROTEIN ARGININE N-METHYLTRANSFERASE 5"/>
    <property type="match status" value="1"/>
</dbReference>
<evidence type="ECO:0000256" key="1">
    <source>
        <dbReference type="ARBA" id="ARBA00022603"/>
    </source>
</evidence>
<evidence type="ECO:0000259" key="11">
    <source>
        <dbReference type="Pfam" id="PF17286"/>
    </source>
</evidence>
<dbReference type="OrthoDB" id="1368803at2759"/>
<feature type="binding site" evidence="6">
    <location>
        <begin position="400"/>
        <end position="401"/>
    </location>
    <ligand>
        <name>S-adenosyl-L-methionine</name>
        <dbReference type="ChEBI" id="CHEBI:59789"/>
    </ligand>
</feature>
<evidence type="ECO:0000256" key="3">
    <source>
        <dbReference type="ARBA" id="ARBA00022691"/>
    </source>
</evidence>
<dbReference type="GO" id="GO:0005829">
    <property type="term" value="C:cytosol"/>
    <property type="evidence" value="ECO:0007669"/>
    <property type="project" value="TreeGrafter"/>
</dbReference>
<dbReference type="InterPro" id="IPR035248">
    <property type="entry name" value="PRMT5_C"/>
</dbReference>
<dbReference type="PIRSF" id="PIRSF015894">
    <property type="entry name" value="Skb1_MeTrfase"/>
    <property type="match status" value="1"/>
</dbReference>
<keyword evidence="3 4" id="KW-0949">S-adenosyl-L-methionine</keyword>
<dbReference type="GO" id="GO:0016274">
    <property type="term" value="F:protein-arginine N-methyltransferase activity"/>
    <property type="evidence" value="ECO:0007669"/>
    <property type="project" value="InterPro"/>
</dbReference>
<evidence type="ECO:0000256" key="2">
    <source>
        <dbReference type="ARBA" id="ARBA00022679"/>
    </source>
</evidence>
<dbReference type="GeneID" id="40746749"/>
<dbReference type="Pfam" id="PF17285">
    <property type="entry name" value="PRMT5_TIM"/>
    <property type="match status" value="1"/>
</dbReference>
<dbReference type="InterPro" id="IPR035075">
    <property type="entry name" value="PRMT5"/>
</dbReference>
<protein>
    <recommendedName>
        <fullName evidence="4">Protein arginine N-methyltransferase</fullName>
    </recommendedName>
</protein>
<dbReference type="RefSeq" id="XP_029765578.1">
    <property type="nucleotide sequence ID" value="XM_029904443.1"/>
</dbReference>
<dbReference type="InterPro" id="IPR029063">
    <property type="entry name" value="SAM-dependent_MTases_sf"/>
</dbReference>
<dbReference type="GO" id="GO:0005634">
    <property type="term" value="C:nucleus"/>
    <property type="evidence" value="ECO:0007669"/>
    <property type="project" value="TreeGrafter"/>
</dbReference>
<evidence type="ECO:0000256" key="4">
    <source>
        <dbReference type="PIRNR" id="PIRNR015894"/>
    </source>
</evidence>
<evidence type="ECO:0000256" key="5">
    <source>
        <dbReference type="PIRSR" id="PIRSR015894-1"/>
    </source>
</evidence>
<evidence type="ECO:0000313" key="12">
    <source>
        <dbReference type="EMBL" id="KEQ89391.1"/>
    </source>
</evidence>
<feature type="active site" description="Proton donor/acceptor" evidence="5">
    <location>
        <position position="516"/>
    </location>
</feature>
<dbReference type="EMBL" id="KL584974">
    <property type="protein sequence ID" value="KEQ89391.1"/>
    <property type="molecule type" value="Genomic_DNA"/>
</dbReference>